<reference evidence="2 3" key="1">
    <citation type="submission" date="2018-06" db="EMBL/GenBank/DDBJ databases">
        <title>Genomic Encyclopedia of Archaeal and Bacterial Type Strains, Phase II (KMG-II): from individual species to whole genera.</title>
        <authorList>
            <person name="Goeker M."/>
        </authorList>
    </citation>
    <scope>NUCLEOTIDE SEQUENCE [LARGE SCALE GENOMIC DNA]</scope>
    <source>
        <strain evidence="2 3">DSM 23857</strain>
    </source>
</reference>
<dbReference type="CDD" id="cd05269">
    <property type="entry name" value="TMR_SDR_a"/>
    <property type="match status" value="1"/>
</dbReference>
<dbReference type="RefSeq" id="WP_111598063.1">
    <property type="nucleotide sequence ID" value="NZ_QLLL01000004.1"/>
</dbReference>
<accession>A0A327QN59</accession>
<dbReference type="OrthoDB" id="9780595at2"/>
<dbReference type="Gene3D" id="3.90.25.10">
    <property type="entry name" value="UDP-galactose 4-epimerase, domain 1"/>
    <property type="match status" value="1"/>
</dbReference>
<dbReference type="PANTHER" id="PTHR47129:SF1">
    <property type="entry name" value="NMRA-LIKE DOMAIN-CONTAINING PROTEIN"/>
    <property type="match status" value="1"/>
</dbReference>
<dbReference type="EMBL" id="QLLL01000004">
    <property type="protein sequence ID" value="RAJ05478.1"/>
    <property type="molecule type" value="Genomic_DNA"/>
</dbReference>
<dbReference type="SUPFAM" id="SSF51735">
    <property type="entry name" value="NAD(P)-binding Rossmann-fold domains"/>
    <property type="match status" value="1"/>
</dbReference>
<proteinExistence type="predicted"/>
<evidence type="ECO:0000259" key="1">
    <source>
        <dbReference type="Pfam" id="PF05368"/>
    </source>
</evidence>
<comment type="caution">
    <text evidence="2">The sequence shown here is derived from an EMBL/GenBank/DDBJ whole genome shotgun (WGS) entry which is preliminary data.</text>
</comment>
<dbReference type="AlphaFoldDB" id="A0A327QN59"/>
<dbReference type="Proteomes" id="UP000249547">
    <property type="component" value="Unassembled WGS sequence"/>
</dbReference>
<evidence type="ECO:0000313" key="3">
    <source>
        <dbReference type="Proteomes" id="UP000249547"/>
    </source>
</evidence>
<evidence type="ECO:0000313" key="2">
    <source>
        <dbReference type="EMBL" id="RAJ05478.1"/>
    </source>
</evidence>
<dbReference type="Pfam" id="PF05368">
    <property type="entry name" value="NmrA"/>
    <property type="match status" value="1"/>
</dbReference>
<dbReference type="PANTHER" id="PTHR47129">
    <property type="entry name" value="QUINONE OXIDOREDUCTASE 2"/>
    <property type="match status" value="1"/>
</dbReference>
<dbReference type="InterPro" id="IPR036291">
    <property type="entry name" value="NAD(P)-bd_dom_sf"/>
</dbReference>
<keyword evidence="3" id="KW-1185">Reference proteome</keyword>
<dbReference type="Gene3D" id="3.40.50.720">
    <property type="entry name" value="NAD(P)-binding Rossmann-like Domain"/>
    <property type="match status" value="1"/>
</dbReference>
<sequence length="288" mass="31019">MAMILVTGATGQLGSATIEYLLQKTNPQNIVAFVRDAQKANHLASKGVTLCIGNYNDPGSVSQAMQGIDILLLISGLEPNRLQQHQQVIDAAVQAGVQHVLYTGVAMTDTAASAIRKMMDDHTNTEAYILAKGISYTFLRNSLYADGLPGFTGEKAPTTGIHFPAGDGKVPYVWKKDLAEATAHILTSAGHENKIYKLTGGPSYSFHDIAAMFTAITGTPTIYSNPSASQYAETLQQYNVPAMFIKILGGFAEDIKNNLYDIPSNDLEQLLGRPPLALANAIKEIYKL</sequence>
<dbReference type="InterPro" id="IPR008030">
    <property type="entry name" value="NmrA-like"/>
</dbReference>
<organism evidence="2 3">
    <name type="scientific">Chitinophaga skermanii</name>
    <dbReference type="NCBI Taxonomy" id="331697"/>
    <lineage>
        <taxon>Bacteria</taxon>
        <taxon>Pseudomonadati</taxon>
        <taxon>Bacteroidota</taxon>
        <taxon>Chitinophagia</taxon>
        <taxon>Chitinophagales</taxon>
        <taxon>Chitinophagaceae</taxon>
        <taxon>Chitinophaga</taxon>
    </lineage>
</organism>
<name>A0A327QN59_9BACT</name>
<dbReference type="InterPro" id="IPR052718">
    <property type="entry name" value="NmrA-type_oxidoreductase"/>
</dbReference>
<gene>
    <name evidence="2" type="ORF">LX64_02636</name>
</gene>
<feature type="domain" description="NmrA-like" evidence="1">
    <location>
        <begin position="3"/>
        <end position="227"/>
    </location>
</feature>
<protein>
    <submittedName>
        <fullName evidence="2">NAD(P)H dehydrogenase (Quinone)</fullName>
    </submittedName>
</protein>